<name>A0A363P049_9SPHI</name>
<accession>A0A363P049</accession>
<evidence type="ECO:0000313" key="3">
    <source>
        <dbReference type="Proteomes" id="UP000250831"/>
    </source>
</evidence>
<dbReference type="OrthoDB" id="711053at2"/>
<evidence type="ECO:0000313" key="2">
    <source>
        <dbReference type="EMBL" id="PUV26281.1"/>
    </source>
</evidence>
<keyword evidence="3" id="KW-1185">Reference proteome</keyword>
<comment type="caution">
    <text evidence="2">The sequence shown here is derived from an EMBL/GenBank/DDBJ whole genome shotgun (WGS) entry which is preliminary data.</text>
</comment>
<keyword evidence="1" id="KW-1133">Transmembrane helix</keyword>
<organism evidence="2 3">
    <name type="scientific">Sphingobacterium athyrii</name>
    <dbReference type="NCBI Taxonomy" id="2152717"/>
    <lineage>
        <taxon>Bacteria</taxon>
        <taxon>Pseudomonadati</taxon>
        <taxon>Bacteroidota</taxon>
        <taxon>Sphingobacteriia</taxon>
        <taxon>Sphingobacteriales</taxon>
        <taxon>Sphingobacteriaceae</taxon>
        <taxon>Sphingobacterium</taxon>
    </lineage>
</organism>
<dbReference type="RefSeq" id="WP_108632570.1">
    <property type="nucleotide sequence ID" value="NZ_QCXX01000001.1"/>
</dbReference>
<protein>
    <submittedName>
        <fullName evidence="2">Uncharacterized protein</fullName>
    </submittedName>
</protein>
<dbReference type="Proteomes" id="UP000250831">
    <property type="component" value="Unassembled WGS sequence"/>
</dbReference>
<keyword evidence="1" id="KW-0472">Membrane</keyword>
<feature type="transmembrane region" description="Helical" evidence="1">
    <location>
        <begin position="107"/>
        <end position="127"/>
    </location>
</feature>
<dbReference type="EMBL" id="QCXX01000001">
    <property type="protein sequence ID" value="PUV26281.1"/>
    <property type="molecule type" value="Genomic_DNA"/>
</dbReference>
<evidence type="ECO:0000256" key="1">
    <source>
        <dbReference type="SAM" id="Phobius"/>
    </source>
</evidence>
<sequence length="128" mass="14765">MKIIQKQLASDIEDIYWPLTNRQLLGIVLAGLLVFFISAGLLLQAIDPTTGVLDIGILSVLLFGILAGLLAIYCCYWLQEILWQPFKFFRQDISYHFNQLTSWQQCILYFSVFFFSLFFFLAVLAILL</sequence>
<proteinExistence type="predicted"/>
<keyword evidence="1" id="KW-0812">Transmembrane</keyword>
<dbReference type="AlphaFoldDB" id="A0A363P049"/>
<feature type="transmembrane region" description="Helical" evidence="1">
    <location>
        <begin position="24"/>
        <end position="43"/>
    </location>
</feature>
<reference evidence="2 3" key="1">
    <citation type="submission" date="2018-04" db="EMBL/GenBank/DDBJ databases">
        <title>Sphingobacterium sp. M46 Genome.</title>
        <authorList>
            <person name="Cheng J."/>
            <person name="Li Y."/>
        </authorList>
    </citation>
    <scope>NUCLEOTIDE SEQUENCE [LARGE SCALE GENOMIC DNA]</scope>
    <source>
        <strain evidence="2 3">M46</strain>
    </source>
</reference>
<feature type="transmembrane region" description="Helical" evidence="1">
    <location>
        <begin position="55"/>
        <end position="79"/>
    </location>
</feature>
<gene>
    <name evidence="2" type="ORF">DCO56_04840</name>
</gene>